<keyword evidence="2" id="KW-1185">Reference proteome</keyword>
<accession>A0A4Y7LB65</accession>
<dbReference type="Gramene" id="RZC82744">
    <property type="protein sequence ID" value="RZC82744"/>
    <property type="gene ID" value="C5167_045528"/>
</dbReference>
<dbReference type="EMBL" id="CM010725">
    <property type="protein sequence ID" value="RZC82744.1"/>
    <property type="molecule type" value="Genomic_DNA"/>
</dbReference>
<proteinExistence type="predicted"/>
<gene>
    <name evidence="1" type="ORF">C5167_045528</name>
</gene>
<organism evidence="1 2">
    <name type="scientific">Papaver somniferum</name>
    <name type="common">Opium poppy</name>
    <dbReference type="NCBI Taxonomy" id="3469"/>
    <lineage>
        <taxon>Eukaryota</taxon>
        <taxon>Viridiplantae</taxon>
        <taxon>Streptophyta</taxon>
        <taxon>Embryophyta</taxon>
        <taxon>Tracheophyta</taxon>
        <taxon>Spermatophyta</taxon>
        <taxon>Magnoliopsida</taxon>
        <taxon>Ranunculales</taxon>
        <taxon>Papaveraceae</taxon>
        <taxon>Papaveroideae</taxon>
        <taxon>Papaver</taxon>
    </lineage>
</organism>
<sequence length="88" mass="10090">MDLGFLEQFLQNLPIWVSATNQVRDEPIDADSNFGPVMVGVCWSYVKYYQGIRRKDLCQYLLNQEWGLFAGFSSNSMKIAEVELMSVS</sequence>
<evidence type="ECO:0000313" key="1">
    <source>
        <dbReference type="EMBL" id="RZC82744.1"/>
    </source>
</evidence>
<reference evidence="1 2" key="1">
    <citation type="journal article" date="2018" name="Science">
        <title>The opium poppy genome and morphinan production.</title>
        <authorList>
            <person name="Guo L."/>
            <person name="Winzer T."/>
            <person name="Yang X."/>
            <person name="Li Y."/>
            <person name="Ning Z."/>
            <person name="He Z."/>
            <person name="Teodor R."/>
            <person name="Lu Y."/>
            <person name="Bowser T.A."/>
            <person name="Graham I.A."/>
            <person name="Ye K."/>
        </authorList>
    </citation>
    <scope>NUCLEOTIDE SEQUENCE [LARGE SCALE GENOMIC DNA]</scope>
    <source>
        <strain evidence="2">cv. HN1</strain>
        <tissue evidence="1">Leaves</tissue>
    </source>
</reference>
<dbReference type="Proteomes" id="UP000316621">
    <property type="component" value="Chromosome 11"/>
</dbReference>
<dbReference type="AlphaFoldDB" id="A0A4Y7LB65"/>
<name>A0A4Y7LB65_PAPSO</name>
<evidence type="ECO:0000313" key="2">
    <source>
        <dbReference type="Proteomes" id="UP000316621"/>
    </source>
</evidence>
<protein>
    <submittedName>
        <fullName evidence="1">Uncharacterized protein</fullName>
    </submittedName>
</protein>